<reference evidence="5" key="3">
    <citation type="submission" date="2025-04" db="UniProtKB">
        <authorList>
            <consortium name="RefSeq"/>
        </authorList>
    </citation>
    <scope>IDENTIFICATION</scope>
    <source>
        <strain evidence="5">CBS 781.70</strain>
    </source>
</reference>
<protein>
    <submittedName>
        <fullName evidence="3 5">Alpha/beta hydrolase</fullName>
    </submittedName>
</protein>
<evidence type="ECO:0000313" key="5">
    <source>
        <dbReference type="RefSeq" id="XP_033531473.1"/>
    </source>
</evidence>
<dbReference type="GeneID" id="54418822"/>
<organism evidence="3">
    <name type="scientific">Eremomyces bilateralis CBS 781.70</name>
    <dbReference type="NCBI Taxonomy" id="1392243"/>
    <lineage>
        <taxon>Eukaryota</taxon>
        <taxon>Fungi</taxon>
        <taxon>Dikarya</taxon>
        <taxon>Ascomycota</taxon>
        <taxon>Pezizomycotina</taxon>
        <taxon>Dothideomycetes</taxon>
        <taxon>Dothideomycetes incertae sedis</taxon>
        <taxon>Eremomycetales</taxon>
        <taxon>Eremomycetaceae</taxon>
        <taxon>Eremomyces</taxon>
    </lineage>
</organism>
<keyword evidence="1" id="KW-1133">Transmembrane helix</keyword>
<reference evidence="3 5" key="1">
    <citation type="submission" date="2020-01" db="EMBL/GenBank/DDBJ databases">
        <authorList>
            <consortium name="DOE Joint Genome Institute"/>
            <person name="Haridas S."/>
            <person name="Albert R."/>
            <person name="Binder M."/>
            <person name="Bloem J."/>
            <person name="Labutti K."/>
            <person name="Salamov A."/>
            <person name="Andreopoulos B."/>
            <person name="Baker S.E."/>
            <person name="Barry K."/>
            <person name="Bills G."/>
            <person name="Bluhm B.H."/>
            <person name="Cannon C."/>
            <person name="Castanera R."/>
            <person name="Culley D.E."/>
            <person name="Daum C."/>
            <person name="Ezra D."/>
            <person name="Gonzalez J.B."/>
            <person name="Henrissat B."/>
            <person name="Kuo A."/>
            <person name="Liang C."/>
            <person name="Lipzen A."/>
            <person name="Lutzoni F."/>
            <person name="Magnuson J."/>
            <person name="Mondo S."/>
            <person name="Nolan M."/>
            <person name="Ohm R."/>
            <person name="Pangilinan J."/>
            <person name="Park H.-J."/>
            <person name="Ramirez L."/>
            <person name="Alfaro M."/>
            <person name="Sun H."/>
            <person name="Tritt A."/>
            <person name="Yoshinaga Y."/>
            <person name="Zwiers L.-H."/>
            <person name="Turgeon B.G."/>
            <person name="Goodwin S.B."/>
            <person name="Spatafora J.W."/>
            <person name="Crous P.W."/>
            <person name="Grigoriev I.V."/>
        </authorList>
    </citation>
    <scope>NUCLEOTIDE SEQUENCE</scope>
    <source>
        <strain evidence="3 5">CBS 781.70</strain>
    </source>
</reference>
<name>A0A6G1FVX5_9PEZI</name>
<evidence type="ECO:0000259" key="2">
    <source>
        <dbReference type="Pfam" id="PF00561"/>
    </source>
</evidence>
<dbReference type="GO" id="GO:0016787">
    <property type="term" value="F:hydrolase activity"/>
    <property type="evidence" value="ECO:0007669"/>
    <property type="project" value="UniProtKB-KW"/>
</dbReference>
<dbReference type="InterPro" id="IPR000073">
    <property type="entry name" value="AB_hydrolase_1"/>
</dbReference>
<evidence type="ECO:0000313" key="4">
    <source>
        <dbReference type="Proteomes" id="UP000504638"/>
    </source>
</evidence>
<feature type="transmembrane region" description="Helical" evidence="1">
    <location>
        <begin position="165"/>
        <end position="192"/>
    </location>
</feature>
<dbReference type="SUPFAM" id="SSF53474">
    <property type="entry name" value="alpha/beta-Hydrolases"/>
    <property type="match status" value="1"/>
</dbReference>
<dbReference type="EMBL" id="ML975170">
    <property type="protein sequence ID" value="KAF1809842.1"/>
    <property type="molecule type" value="Genomic_DNA"/>
</dbReference>
<dbReference type="Gene3D" id="3.40.50.1820">
    <property type="entry name" value="alpha/beta hydrolase"/>
    <property type="match status" value="1"/>
</dbReference>
<dbReference type="InterPro" id="IPR029058">
    <property type="entry name" value="AB_hydrolase_fold"/>
</dbReference>
<gene>
    <name evidence="3 5" type="ORF">P152DRAFT_451776</name>
</gene>
<reference evidence="5" key="2">
    <citation type="submission" date="2020-04" db="EMBL/GenBank/DDBJ databases">
        <authorList>
            <consortium name="NCBI Genome Project"/>
        </authorList>
    </citation>
    <scope>NUCLEOTIDE SEQUENCE</scope>
    <source>
        <strain evidence="5">CBS 781.70</strain>
    </source>
</reference>
<proteinExistence type="predicted"/>
<dbReference type="AlphaFoldDB" id="A0A6G1FVX5"/>
<dbReference type="OrthoDB" id="294702at2759"/>
<dbReference type="Proteomes" id="UP000504638">
    <property type="component" value="Unplaced"/>
</dbReference>
<keyword evidence="3 5" id="KW-0378">Hydrolase</keyword>
<dbReference type="RefSeq" id="XP_033531473.1">
    <property type="nucleotide sequence ID" value="XM_033678252.1"/>
</dbReference>
<keyword evidence="1" id="KW-0472">Membrane</keyword>
<dbReference type="PANTHER" id="PTHR45763:SF46">
    <property type="entry name" value="AB HYDROLASE-1 DOMAIN-CONTAINING PROTEIN"/>
    <property type="match status" value="1"/>
</dbReference>
<keyword evidence="4" id="KW-1185">Reference proteome</keyword>
<accession>A0A6G1FVX5</accession>
<dbReference type="Pfam" id="PF00561">
    <property type="entry name" value="Abhydrolase_1"/>
    <property type="match status" value="1"/>
</dbReference>
<evidence type="ECO:0000256" key="1">
    <source>
        <dbReference type="SAM" id="Phobius"/>
    </source>
</evidence>
<sequence>MKLPLSAPSTSRLLSTSRVIDFNGKENLTITLADGRTLGYAEYGLSTGYPLFFLHGFPSSRLETYPLDRLALRRGIRIIAPDRPGFGLSTAQPDRRITDWPADVAALADSLHISRFAVLGCSGGGPYALACARYLTRPMVSAVGVFAGAPPWAAGPHYMSWYRRVIAWAAVYTPGTFAAATSTCIGLLRWLVKKRPIMRWIDASLEKRRSKEGKEEEEFGLGEDVQLSIAETRERMVRLLLEGFKQGSTTFVHEARLLSDADWGFQLEKVDYNPVRIWHGLKDANAPIEAIRYMAKRLPHSNLTELENTTHYTMAKYFSQALNDLVPEEELERHNVKT</sequence>
<dbReference type="PANTHER" id="PTHR45763">
    <property type="entry name" value="HYDROLASE, ALPHA/BETA FOLD FAMILY PROTEIN, EXPRESSED-RELATED"/>
    <property type="match status" value="1"/>
</dbReference>
<keyword evidence="1" id="KW-0812">Transmembrane</keyword>
<evidence type="ECO:0000313" key="3">
    <source>
        <dbReference type="EMBL" id="KAF1809842.1"/>
    </source>
</evidence>
<feature type="domain" description="AB hydrolase-1" evidence="2">
    <location>
        <begin position="49"/>
        <end position="312"/>
    </location>
</feature>